<evidence type="ECO:0000256" key="5">
    <source>
        <dbReference type="PIRSR" id="PIRSR004692-2"/>
    </source>
</evidence>
<keyword evidence="10" id="KW-0413">Isomerase</keyword>
<evidence type="ECO:0000256" key="2">
    <source>
        <dbReference type="ARBA" id="ARBA00022737"/>
    </source>
</evidence>
<dbReference type="PROSITE" id="PS51371">
    <property type="entry name" value="CBS"/>
    <property type="match status" value="2"/>
</dbReference>
<dbReference type="NCBIfam" id="TIGR00393">
    <property type="entry name" value="kpsF"/>
    <property type="match status" value="1"/>
</dbReference>
<dbReference type="GO" id="GO:0019146">
    <property type="term" value="F:arabinose-5-phosphate isomerase activity"/>
    <property type="evidence" value="ECO:0007669"/>
    <property type="project" value="UniProtKB-ARBA"/>
</dbReference>
<dbReference type="InterPro" id="IPR001347">
    <property type="entry name" value="SIS_dom"/>
</dbReference>
<accession>A0A9X1DEQ3</accession>
<dbReference type="PANTHER" id="PTHR42745:SF1">
    <property type="entry name" value="ARABINOSE 5-PHOSPHATE ISOMERASE KDSD"/>
    <property type="match status" value="1"/>
</dbReference>
<dbReference type="InterPro" id="IPR050986">
    <property type="entry name" value="GutQ/KpsF_isomerases"/>
</dbReference>
<evidence type="ECO:0000313" key="10">
    <source>
        <dbReference type="EMBL" id="MBT2188573.1"/>
    </source>
</evidence>
<dbReference type="CDD" id="cd05014">
    <property type="entry name" value="SIS_Kpsf"/>
    <property type="match status" value="1"/>
</dbReference>
<evidence type="ECO:0000256" key="4">
    <source>
        <dbReference type="PIRNR" id="PIRNR004692"/>
    </source>
</evidence>
<dbReference type="PIRSF" id="PIRSF004692">
    <property type="entry name" value="KdsD_KpsF"/>
    <property type="match status" value="1"/>
</dbReference>
<feature type="binding site" evidence="5">
    <location>
        <position position="90"/>
    </location>
    <ligand>
        <name>Zn(2+)</name>
        <dbReference type="ChEBI" id="CHEBI:29105"/>
    </ligand>
</feature>
<reference evidence="10" key="1">
    <citation type="submission" date="2021-05" db="EMBL/GenBank/DDBJ databases">
        <title>Genome of Sphingobium sp. strain.</title>
        <authorList>
            <person name="Fan R."/>
        </authorList>
    </citation>
    <scope>NUCLEOTIDE SEQUENCE</scope>
    <source>
        <strain evidence="10">H33</strain>
    </source>
</reference>
<dbReference type="PROSITE" id="PS51464">
    <property type="entry name" value="SIS"/>
    <property type="match status" value="1"/>
</dbReference>
<dbReference type="InterPro" id="IPR004800">
    <property type="entry name" value="KdsD/KpsF-type"/>
</dbReference>
<evidence type="ECO:0000256" key="6">
    <source>
        <dbReference type="PIRSR" id="PIRSR004692-3"/>
    </source>
</evidence>
<evidence type="ECO:0000313" key="11">
    <source>
        <dbReference type="Proteomes" id="UP001138757"/>
    </source>
</evidence>
<dbReference type="GO" id="GO:0097367">
    <property type="term" value="F:carbohydrate derivative binding"/>
    <property type="evidence" value="ECO:0007669"/>
    <property type="project" value="InterPro"/>
</dbReference>
<protein>
    <submittedName>
        <fullName evidence="10">KpsF/GutQ family sugar-phosphate isomerase</fullName>
    </submittedName>
</protein>
<feature type="site" description="Catalytically relevant" evidence="6">
    <location>
        <position position="119"/>
    </location>
</feature>
<dbReference type="PANTHER" id="PTHR42745">
    <property type="match status" value="1"/>
</dbReference>
<keyword evidence="11" id="KW-1185">Reference proteome</keyword>
<feature type="domain" description="CBS" evidence="8">
    <location>
        <begin position="216"/>
        <end position="280"/>
    </location>
</feature>
<dbReference type="RefSeq" id="WP_214624817.1">
    <property type="nucleotide sequence ID" value="NZ_JAHGAW010000011.1"/>
</dbReference>
<dbReference type="SMART" id="SM00116">
    <property type="entry name" value="CBS"/>
    <property type="match status" value="2"/>
</dbReference>
<keyword evidence="3 7" id="KW-0129">CBS domain</keyword>
<dbReference type="Gene3D" id="3.10.580.10">
    <property type="entry name" value="CBS-domain"/>
    <property type="match status" value="1"/>
</dbReference>
<keyword evidence="2" id="KW-0677">Repeat</keyword>
<feature type="site" description="Catalytically relevant" evidence="6">
    <location>
        <position position="160"/>
    </location>
</feature>
<gene>
    <name evidence="10" type="ORF">KK488_16580</name>
</gene>
<evidence type="ECO:0000256" key="7">
    <source>
        <dbReference type="PROSITE-ProRule" id="PRU00703"/>
    </source>
</evidence>
<dbReference type="GO" id="GO:0005975">
    <property type="term" value="P:carbohydrate metabolic process"/>
    <property type="evidence" value="ECO:0007669"/>
    <property type="project" value="InterPro"/>
</dbReference>
<dbReference type="GO" id="GO:0046872">
    <property type="term" value="F:metal ion binding"/>
    <property type="evidence" value="ECO:0007669"/>
    <property type="project" value="UniProtKB-KW"/>
</dbReference>
<sequence length="339" mass="35705">MFYDIKQRLALRSNLTAEQMLAHGRSVLAIEASALTQLGDQLDESFPQAIELLLATSGRVIVSGMGKSGHVARKMAATFSSTGLPAFFVHPGEAAHGDLGMITPGDVLVALSNSGATSELQPIMRHARLLDCPVIGITSQRGSPMGQIATVCLTLPRVREACPANISPTTTTTLMLALGDALAVTVMHAHGISRTQLELLHPGGSIGSRLLPVDKMMHEGAELPLVSADAPMQDVLVIMTEKSFGIAGVIDAAGRLIGTITDGDLRRKIDGLLARSAGDVMTASPKTIPGGTYAEDAFAIMTINRITALFVMDADAPERPIGLLHIHDLNRLGMTPAQQ</sequence>
<dbReference type="GO" id="GO:1901135">
    <property type="term" value="P:carbohydrate derivative metabolic process"/>
    <property type="evidence" value="ECO:0007669"/>
    <property type="project" value="InterPro"/>
</dbReference>
<evidence type="ECO:0000259" key="9">
    <source>
        <dbReference type="PROSITE" id="PS51464"/>
    </source>
</evidence>
<feature type="domain" description="CBS" evidence="8">
    <location>
        <begin position="281"/>
        <end position="339"/>
    </location>
</feature>
<dbReference type="EMBL" id="JAHGAW010000011">
    <property type="protein sequence ID" value="MBT2188573.1"/>
    <property type="molecule type" value="Genomic_DNA"/>
</dbReference>
<proteinExistence type="inferred from homology"/>
<comment type="similarity">
    <text evidence="1 4">Belongs to the SIS family. GutQ/KpsF subfamily.</text>
</comment>
<dbReference type="Gene3D" id="3.40.50.10490">
    <property type="entry name" value="Glucose-6-phosphate isomerase like protein, domain 1"/>
    <property type="match status" value="1"/>
</dbReference>
<dbReference type="AlphaFoldDB" id="A0A9X1DEQ3"/>
<dbReference type="Proteomes" id="UP001138757">
    <property type="component" value="Unassembled WGS sequence"/>
</dbReference>
<dbReference type="InterPro" id="IPR000644">
    <property type="entry name" value="CBS_dom"/>
</dbReference>
<feature type="site" description="Catalytically relevant" evidence="6">
    <location>
        <position position="67"/>
    </location>
</feature>
<dbReference type="CDD" id="cd04604">
    <property type="entry name" value="CBS_pair_SIS_assoc"/>
    <property type="match status" value="1"/>
</dbReference>
<organism evidence="10 11">
    <name type="scientific">Sphingobium nicotianae</name>
    <dbReference type="NCBI Taxonomy" id="2782607"/>
    <lineage>
        <taxon>Bacteria</taxon>
        <taxon>Pseudomonadati</taxon>
        <taxon>Pseudomonadota</taxon>
        <taxon>Alphaproteobacteria</taxon>
        <taxon>Sphingomonadales</taxon>
        <taxon>Sphingomonadaceae</taxon>
        <taxon>Sphingobium</taxon>
    </lineage>
</organism>
<evidence type="ECO:0000256" key="3">
    <source>
        <dbReference type="ARBA" id="ARBA00023122"/>
    </source>
</evidence>
<keyword evidence="5" id="KW-0862">Zinc</keyword>
<dbReference type="SUPFAM" id="SSF53697">
    <property type="entry name" value="SIS domain"/>
    <property type="match status" value="1"/>
</dbReference>
<dbReference type="InterPro" id="IPR046348">
    <property type="entry name" value="SIS_dom_sf"/>
</dbReference>
<dbReference type="InterPro" id="IPR046342">
    <property type="entry name" value="CBS_dom_sf"/>
</dbReference>
<dbReference type="InterPro" id="IPR035474">
    <property type="entry name" value="SIS_Kpsf"/>
</dbReference>
<feature type="domain" description="SIS" evidence="9">
    <location>
        <begin position="49"/>
        <end position="192"/>
    </location>
</feature>
<comment type="caution">
    <text evidence="10">The sequence shown here is derived from an EMBL/GenBank/DDBJ whole genome shotgun (WGS) entry which is preliminary data.</text>
</comment>
<dbReference type="Pfam" id="PF01380">
    <property type="entry name" value="SIS"/>
    <property type="match status" value="1"/>
</dbReference>
<name>A0A9X1DEQ3_9SPHN</name>
<feature type="site" description="Catalytically relevant" evidence="6">
    <location>
        <position position="201"/>
    </location>
</feature>
<evidence type="ECO:0000259" key="8">
    <source>
        <dbReference type="PROSITE" id="PS51371"/>
    </source>
</evidence>
<dbReference type="FunFam" id="3.40.50.10490:FF:000011">
    <property type="entry name" value="Arabinose 5-phosphate isomerase"/>
    <property type="match status" value="1"/>
</dbReference>
<evidence type="ECO:0000256" key="1">
    <source>
        <dbReference type="ARBA" id="ARBA00008165"/>
    </source>
</evidence>
<dbReference type="Pfam" id="PF00571">
    <property type="entry name" value="CBS"/>
    <property type="match status" value="2"/>
</dbReference>
<keyword evidence="5" id="KW-0479">Metal-binding</keyword>